<gene>
    <name evidence="1" type="ORF">J07HQW2_03832</name>
</gene>
<proteinExistence type="predicted"/>
<evidence type="ECO:0000313" key="2">
    <source>
        <dbReference type="Proteomes" id="UP000030710"/>
    </source>
</evidence>
<dbReference type="AlphaFoldDB" id="U1PXY6"/>
<dbReference type="Proteomes" id="UP000030710">
    <property type="component" value="Unassembled WGS sequence"/>
</dbReference>
<accession>U1PXY6</accession>
<dbReference type="STRING" id="1238425.J07HQW2_03832"/>
<organism evidence="1 2">
    <name type="scientific">Haloquadratum walsbyi J07HQW2</name>
    <dbReference type="NCBI Taxonomy" id="1238425"/>
    <lineage>
        <taxon>Archaea</taxon>
        <taxon>Methanobacteriati</taxon>
        <taxon>Methanobacteriota</taxon>
        <taxon>Stenosarchaea group</taxon>
        <taxon>Halobacteria</taxon>
        <taxon>Halobacteriales</taxon>
        <taxon>Haloferacaceae</taxon>
        <taxon>Haloquadratum</taxon>
    </lineage>
</organism>
<dbReference type="HOGENOM" id="CLU_2340108_0_0_2"/>
<name>U1PXY6_9EURY</name>
<reference evidence="1 2" key="1">
    <citation type="journal article" date="2013" name="PLoS ONE">
        <title>Assembly-driven community genomics of a hypersaline microbial ecosystem.</title>
        <authorList>
            <person name="Podell S."/>
            <person name="Ugalde J.A."/>
            <person name="Narasingarao P."/>
            <person name="Banfield J.F."/>
            <person name="Heidelberg K.B."/>
            <person name="Allen E.E."/>
        </authorList>
    </citation>
    <scope>NUCLEOTIDE SEQUENCE [LARGE SCALE GENOMIC DNA]</scope>
    <source>
        <strain evidence="2">J07HQW2</strain>
    </source>
</reference>
<sequence>MAYPEPGDVITVAMALTSDNVQRDVSRTDDIRIQARKIEFVDVLVKTDLRSENESATVGVVERPYRLVELVAPGVPRHEDAAVVSLADLDSGEYVPD</sequence>
<dbReference type="EMBL" id="KE356561">
    <property type="protein sequence ID" value="ERG97346.1"/>
    <property type="molecule type" value="Genomic_DNA"/>
</dbReference>
<evidence type="ECO:0000313" key="1">
    <source>
        <dbReference type="EMBL" id="ERG97346.1"/>
    </source>
</evidence>
<protein>
    <submittedName>
        <fullName evidence="1">Uncharacterized protein</fullName>
    </submittedName>
</protein>